<reference evidence="7 8" key="1">
    <citation type="journal article" date="2013" name="Genome Announc.">
        <title>Complete Genome Sequence of the Thermophilic and Facultatively Chemolithoautotrophic Sulfate Reducer Archaeoglobus sulfaticallidus Strain PM70-1T.</title>
        <authorList>
            <person name="Stokke R."/>
            <person name="Hocking W.P."/>
            <person name="Steinsbu B.O."/>
            <person name="Steen I.H."/>
        </authorList>
    </citation>
    <scope>NUCLEOTIDE SEQUENCE [LARGE SCALE GENOMIC DNA]</scope>
    <source>
        <strain evidence="7">PM70-1</strain>
    </source>
</reference>
<evidence type="ECO:0000256" key="2">
    <source>
        <dbReference type="ARBA" id="ARBA00022692"/>
    </source>
</evidence>
<dbReference type="InterPro" id="IPR038978">
    <property type="entry name" value="MJ0935"/>
</dbReference>
<dbReference type="Proteomes" id="UP000013307">
    <property type="component" value="Chromosome"/>
</dbReference>
<feature type="transmembrane region" description="Helical" evidence="6">
    <location>
        <begin position="126"/>
        <end position="143"/>
    </location>
</feature>
<dbReference type="HOGENOM" id="CLU_108784_0_0_2"/>
<dbReference type="eggNOG" id="arCOG02673">
    <property type="taxonomic scope" value="Archaea"/>
</dbReference>
<dbReference type="InterPro" id="IPR002809">
    <property type="entry name" value="EMC3/TMCO1"/>
</dbReference>
<sequence>MPKKFISRFFLSLGIVFFIGIFISPEFRRELGNLVSPFLDPLAKIMPIYEVILILSVVTASYSTIIQKFTVDTNRLKEMQKKMAKFQKEYMEAMKQDNKFKLKQLESEREEINKIQSEMMGMQMKPMFYTMVVTLPIFMWLYAKVKVENILINVPFAAEKIHIGDPVLFFPWWIFWYLLCSIVVGQVIRKVLRM</sequence>
<dbReference type="GO" id="GO:0016020">
    <property type="term" value="C:membrane"/>
    <property type="evidence" value="ECO:0007669"/>
    <property type="project" value="UniProtKB-SubCell"/>
</dbReference>
<organism evidence="7 8">
    <name type="scientific">Archaeoglobus sulfaticallidus PM70-1</name>
    <dbReference type="NCBI Taxonomy" id="387631"/>
    <lineage>
        <taxon>Archaea</taxon>
        <taxon>Methanobacteriati</taxon>
        <taxon>Methanobacteriota</taxon>
        <taxon>Archaeoglobi</taxon>
        <taxon>Archaeoglobales</taxon>
        <taxon>Archaeoglobaceae</taxon>
        <taxon>Archaeoglobus</taxon>
    </lineage>
</organism>
<feature type="coiled-coil region" evidence="5">
    <location>
        <begin position="76"/>
        <end position="125"/>
    </location>
</feature>
<keyword evidence="2 6" id="KW-0812">Transmembrane</keyword>
<feature type="transmembrane region" description="Helical" evidence="6">
    <location>
        <begin position="5"/>
        <end position="25"/>
    </location>
</feature>
<accession>N0BJ06</accession>
<feature type="transmembrane region" description="Helical" evidence="6">
    <location>
        <begin position="45"/>
        <end position="65"/>
    </location>
</feature>
<dbReference type="PANTHER" id="PTHR42198:SF1">
    <property type="entry name" value="INTEGRAL MEMBRANE PROTEIN"/>
    <property type="match status" value="1"/>
</dbReference>
<evidence type="ECO:0000256" key="5">
    <source>
        <dbReference type="SAM" id="Coils"/>
    </source>
</evidence>
<dbReference type="AlphaFoldDB" id="N0BJ06"/>
<evidence type="ECO:0000256" key="6">
    <source>
        <dbReference type="SAM" id="Phobius"/>
    </source>
</evidence>
<evidence type="ECO:0000313" key="7">
    <source>
        <dbReference type="EMBL" id="AGK60140.1"/>
    </source>
</evidence>
<proteinExistence type="predicted"/>
<evidence type="ECO:0000256" key="1">
    <source>
        <dbReference type="ARBA" id="ARBA00004141"/>
    </source>
</evidence>
<dbReference type="SMART" id="SM01415">
    <property type="entry name" value="DUF106"/>
    <property type="match status" value="1"/>
</dbReference>
<protein>
    <submittedName>
        <fullName evidence="7">Putative membrane protein</fullName>
    </submittedName>
</protein>
<evidence type="ECO:0000313" key="8">
    <source>
        <dbReference type="Proteomes" id="UP000013307"/>
    </source>
</evidence>
<dbReference type="OrthoDB" id="84619at2157"/>
<dbReference type="PANTHER" id="PTHR42198">
    <property type="entry name" value="INTEGRAL MEMBRANE PROTEIN"/>
    <property type="match status" value="1"/>
</dbReference>
<evidence type="ECO:0000256" key="4">
    <source>
        <dbReference type="ARBA" id="ARBA00023136"/>
    </source>
</evidence>
<dbReference type="Pfam" id="PF01956">
    <property type="entry name" value="EMC3_TMCO1"/>
    <property type="match status" value="1"/>
</dbReference>
<dbReference type="GeneID" id="15391750"/>
<keyword evidence="5" id="KW-0175">Coiled coil</keyword>
<keyword evidence="3 6" id="KW-1133">Transmembrane helix</keyword>
<feature type="transmembrane region" description="Helical" evidence="6">
    <location>
        <begin position="170"/>
        <end position="188"/>
    </location>
</feature>
<keyword evidence="4 6" id="KW-0472">Membrane</keyword>
<dbReference type="RefSeq" id="WP_015589739.1">
    <property type="nucleotide sequence ID" value="NC_021169.1"/>
</dbReference>
<evidence type="ECO:0000256" key="3">
    <source>
        <dbReference type="ARBA" id="ARBA00022989"/>
    </source>
</evidence>
<dbReference type="KEGG" id="ast:Asulf_00104"/>
<dbReference type="STRING" id="387631.Asulf_00104"/>
<name>N0BJ06_9EURY</name>
<gene>
    <name evidence="7" type="ORF">Asulf_00104</name>
</gene>
<dbReference type="EMBL" id="CP005290">
    <property type="protein sequence ID" value="AGK60140.1"/>
    <property type="molecule type" value="Genomic_DNA"/>
</dbReference>
<keyword evidence="8" id="KW-1185">Reference proteome</keyword>
<comment type="subcellular location">
    <subcellularLocation>
        <location evidence="1">Membrane</location>
        <topology evidence="1">Multi-pass membrane protein</topology>
    </subcellularLocation>
</comment>